<feature type="transmembrane region" description="Helical" evidence="1">
    <location>
        <begin position="21"/>
        <end position="45"/>
    </location>
</feature>
<feature type="transmembrane region" description="Helical" evidence="1">
    <location>
        <begin position="111"/>
        <end position="135"/>
    </location>
</feature>
<sequence>MNIYYKIFKISLANQLEYRANFISGFLFSLVPFTVNVLLWLAVTAQSSTIPLEASGIVSYYFLTLITYNITSTTSVFKISDDIRLGSLNQYLIKPYNYALYQLAVDLPYRFVFIVMNALPITVLYFVLHGYFIFMLSVWKIVFFAAFLVTGYLINFLIDFLIALYSFYFSRVSSLYTSIRVLKNISAGIIFPLVLLPKSVFTFLKNLPFAFISHIPVSLLLDDMPIHTALFSLCKAFCWITILSISCRTVWKKGMKVYSAYGG</sequence>
<name>A0A6P1Y3D1_9SPIR</name>
<keyword evidence="1" id="KW-1133">Transmembrane helix</keyword>
<protein>
    <submittedName>
        <fullName evidence="2">ABC transporter permease</fullName>
    </submittedName>
</protein>
<organism evidence="2 3">
    <name type="scientific">Treponema vincentii</name>
    <dbReference type="NCBI Taxonomy" id="69710"/>
    <lineage>
        <taxon>Bacteria</taxon>
        <taxon>Pseudomonadati</taxon>
        <taxon>Spirochaetota</taxon>
        <taxon>Spirochaetia</taxon>
        <taxon>Spirochaetales</taxon>
        <taxon>Treponemataceae</taxon>
        <taxon>Treponema</taxon>
    </lineage>
</organism>
<proteinExistence type="predicted"/>
<dbReference type="InterPro" id="IPR010390">
    <property type="entry name" value="ABC-2_transporter-like"/>
</dbReference>
<feature type="transmembrane region" description="Helical" evidence="1">
    <location>
        <begin position="57"/>
        <end position="77"/>
    </location>
</feature>
<dbReference type="Proteomes" id="UP000464374">
    <property type="component" value="Chromosome"/>
</dbReference>
<evidence type="ECO:0000313" key="2">
    <source>
        <dbReference type="EMBL" id="QHX44406.1"/>
    </source>
</evidence>
<reference evidence="2 3" key="1">
    <citation type="submission" date="2020-01" db="EMBL/GenBank/DDBJ databases">
        <title>Complete genome sequence of a human oral phylogroup 1 Treponema sp. strain ATCC 700766, originally isolated from periodontitis dental plaque.</title>
        <authorList>
            <person name="Chan Y."/>
            <person name="Huo Y.-B."/>
            <person name="Yu X.-L."/>
            <person name="Zeng H."/>
            <person name="Leung W.-K."/>
            <person name="Watt R.M."/>
        </authorList>
    </citation>
    <scope>NUCLEOTIDE SEQUENCE [LARGE SCALE GENOMIC DNA]</scope>
    <source>
        <strain evidence="2 3">OMZ 804</strain>
    </source>
</reference>
<gene>
    <name evidence="2" type="ORF">GWP43_14100</name>
</gene>
<dbReference type="AlphaFoldDB" id="A0A6P1Y3D1"/>
<evidence type="ECO:0000313" key="3">
    <source>
        <dbReference type="Proteomes" id="UP000464374"/>
    </source>
</evidence>
<keyword evidence="1" id="KW-0812">Transmembrane</keyword>
<dbReference type="EMBL" id="CP048020">
    <property type="protein sequence ID" value="QHX44406.1"/>
    <property type="molecule type" value="Genomic_DNA"/>
</dbReference>
<dbReference type="KEGG" id="trz:GWP43_14100"/>
<feature type="transmembrane region" description="Helical" evidence="1">
    <location>
        <begin position="224"/>
        <end position="246"/>
    </location>
</feature>
<feature type="transmembrane region" description="Helical" evidence="1">
    <location>
        <begin position="181"/>
        <end position="204"/>
    </location>
</feature>
<accession>A0A6P1Y3D1</accession>
<evidence type="ECO:0000256" key="1">
    <source>
        <dbReference type="SAM" id="Phobius"/>
    </source>
</evidence>
<dbReference type="RefSeq" id="WP_162664674.1">
    <property type="nucleotide sequence ID" value="NZ_CP048020.1"/>
</dbReference>
<dbReference type="PANTHER" id="PTHR36832:SF1">
    <property type="entry name" value="SLR1174 PROTEIN"/>
    <property type="match status" value="1"/>
</dbReference>
<dbReference type="Pfam" id="PF06182">
    <property type="entry name" value="ABC2_membrane_6"/>
    <property type="match status" value="1"/>
</dbReference>
<feature type="transmembrane region" description="Helical" evidence="1">
    <location>
        <begin position="141"/>
        <end position="169"/>
    </location>
</feature>
<keyword evidence="1" id="KW-0472">Membrane</keyword>
<dbReference type="PANTHER" id="PTHR36832">
    <property type="entry name" value="SLR1174 PROTEIN-RELATED"/>
    <property type="match status" value="1"/>
</dbReference>